<feature type="transmembrane region" description="Helical" evidence="1">
    <location>
        <begin position="77"/>
        <end position="99"/>
    </location>
</feature>
<evidence type="ECO:0000256" key="1">
    <source>
        <dbReference type="SAM" id="Phobius"/>
    </source>
</evidence>
<comment type="caution">
    <text evidence="2">The sequence shown here is derived from an EMBL/GenBank/DDBJ whole genome shotgun (WGS) entry which is preliminary data.</text>
</comment>
<keyword evidence="3" id="KW-1185">Reference proteome</keyword>
<feature type="transmembrane region" description="Helical" evidence="1">
    <location>
        <begin position="47"/>
        <end position="65"/>
    </location>
</feature>
<dbReference type="Proteomes" id="UP001501803">
    <property type="component" value="Unassembled WGS sequence"/>
</dbReference>
<evidence type="ECO:0000313" key="2">
    <source>
        <dbReference type="EMBL" id="GAA3892543.1"/>
    </source>
</evidence>
<name>A0ABP7L0D3_9MICO</name>
<dbReference type="InterPro" id="IPR021299">
    <property type="entry name" value="DUF2871"/>
</dbReference>
<dbReference type="EMBL" id="BAABCN010000017">
    <property type="protein sequence ID" value="GAA3892543.1"/>
    <property type="molecule type" value="Genomic_DNA"/>
</dbReference>
<feature type="transmembrane region" description="Helical" evidence="1">
    <location>
        <begin position="111"/>
        <end position="134"/>
    </location>
</feature>
<keyword evidence="1" id="KW-0812">Transmembrane</keyword>
<gene>
    <name evidence="2" type="ORF">GCM10022381_37760</name>
</gene>
<keyword evidence="1" id="KW-0472">Membrane</keyword>
<accession>A0ABP7L0D3</accession>
<sequence length="163" mass="17599">MPGRLNFMMKLFSASFSYMVLGVLSGLYYREFTKANDFTGSTQLGLVHTHLLTLGFIVLLIVLILEKQFTLSRSPLFTWFFWVYNAGLILTSAMLAVHGSLTVVGLESNSAIAGIAGLGHILLSVGMVLLFLALRARLVAKPDAVETLTAHTPAAAGPRATAR</sequence>
<reference evidence="3" key="1">
    <citation type="journal article" date="2019" name="Int. J. Syst. Evol. Microbiol.">
        <title>The Global Catalogue of Microorganisms (GCM) 10K type strain sequencing project: providing services to taxonomists for standard genome sequencing and annotation.</title>
        <authorList>
            <consortium name="The Broad Institute Genomics Platform"/>
            <consortium name="The Broad Institute Genome Sequencing Center for Infectious Disease"/>
            <person name="Wu L."/>
            <person name="Ma J."/>
        </authorList>
    </citation>
    <scope>NUCLEOTIDE SEQUENCE [LARGE SCALE GENOMIC DNA]</scope>
    <source>
        <strain evidence="3">JCM 17021</strain>
    </source>
</reference>
<evidence type="ECO:0000313" key="3">
    <source>
        <dbReference type="Proteomes" id="UP001501803"/>
    </source>
</evidence>
<dbReference type="Pfam" id="PF11070">
    <property type="entry name" value="DUF2871"/>
    <property type="match status" value="1"/>
</dbReference>
<feature type="transmembrane region" description="Helical" evidence="1">
    <location>
        <begin position="7"/>
        <end position="27"/>
    </location>
</feature>
<keyword evidence="1" id="KW-1133">Transmembrane helix</keyword>
<protein>
    <submittedName>
        <fullName evidence="2">DUF2871 domain-containing protein</fullName>
    </submittedName>
</protein>
<organism evidence="2 3">
    <name type="scientific">Leifsonia kafniensis</name>
    <dbReference type="NCBI Taxonomy" id="475957"/>
    <lineage>
        <taxon>Bacteria</taxon>
        <taxon>Bacillati</taxon>
        <taxon>Actinomycetota</taxon>
        <taxon>Actinomycetes</taxon>
        <taxon>Micrococcales</taxon>
        <taxon>Microbacteriaceae</taxon>
        <taxon>Leifsonia</taxon>
    </lineage>
</organism>
<proteinExistence type="predicted"/>